<dbReference type="SUPFAM" id="SSF55729">
    <property type="entry name" value="Acyl-CoA N-acyltransferases (Nat)"/>
    <property type="match status" value="1"/>
</dbReference>
<accession>A0A845F372</accession>
<dbReference type="InterPro" id="IPR016181">
    <property type="entry name" value="Acyl_CoA_acyltransferase"/>
</dbReference>
<proteinExistence type="predicted"/>
<dbReference type="GO" id="GO:0005737">
    <property type="term" value="C:cytoplasm"/>
    <property type="evidence" value="ECO:0007669"/>
    <property type="project" value="TreeGrafter"/>
</dbReference>
<dbReference type="Proteomes" id="UP000447833">
    <property type="component" value="Unassembled WGS sequence"/>
</dbReference>
<dbReference type="Pfam" id="PF13302">
    <property type="entry name" value="Acetyltransf_3"/>
    <property type="match status" value="1"/>
</dbReference>
<dbReference type="PROSITE" id="PS51186">
    <property type="entry name" value="GNAT"/>
    <property type="match status" value="1"/>
</dbReference>
<dbReference type="EMBL" id="WMEY01000005">
    <property type="protein sequence ID" value="MYL65125.1"/>
    <property type="molecule type" value="Genomic_DNA"/>
</dbReference>
<dbReference type="InterPro" id="IPR051531">
    <property type="entry name" value="N-acetyltransferase"/>
</dbReference>
<dbReference type="Gene3D" id="3.40.630.30">
    <property type="match status" value="1"/>
</dbReference>
<protein>
    <submittedName>
        <fullName evidence="2">GNAT family N-acetyltransferase</fullName>
    </submittedName>
</protein>
<name>A0A845F372_9BACL</name>
<dbReference type="PANTHER" id="PTHR43792">
    <property type="entry name" value="GNAT FAMILY, PUTATIVE (AFU_ORTHOLOGUE AFUA_3G00765)-RELATED-RELATED"/>
    <property type="match status" value="1"/>
</dbReference>
<keyword evidence="2" id="KW-0808">Transferase</keyword>
<dbReference type="InterPro" id="IPR000182">
    <property type="entry name" value="GNAT_dom"/>
</dbReference>
<feature type="domain" description="N-acetyltransferase" evidence="1">
    <location>
        <begin position="12"/>
        <end position="181"/>
    </location>
</feature>
<evidence type="ECO:0000313" key="3">
    <source>
        <dbReference type="Proteomes" id="UP000447833"/>
    </source>
</evidence>
<organism evidence="2 3">
    <name type="scientific">Guptibacillus hwajinpoensis</name>
    <dbReference type="NCBI Taxonomy" id="208199"/>
    <lineage>
        <taxon>Bacteria</taxon>
        <taxon>Bacillati</taxon>
        <taxon>Bacillota</taxon>
        <taxon>Bacilli</taxon>
        <taxon>Bacillales</taxon>
        <taxon>Guptibacillaceae</taxon>
        <taxon>Guptibacillus</taxon>
    </lineage>
</organism>
<evidence type="ECO:0000259" key="1">
    <source>
        <dbReference type="PROSITE" id="PS51186"/>
    </source>
</evidence>
<gene>
    <name evidence="2" type="ORF">GLW07_17340</name>
</gene>
<comment type="caution">
    <text evidence="2">The sequence shown here is derived from an EMBL/GenBank/DDBJ whole genome shotgun (WGS) entry which is preliminary data.</text>
</comment>
<sequence length="191" mass="21846">MKGLPNLETEHFHLRRINMDDIPAIFDYGSNPNVSKQVSWVTHQTVADTRAFVDMIVEGYEQGTKALWGMELKSTGKLVGTIDFVTIQERHGKAEIGYVLSEECWGKGYMTEAARRIITYGFEELHLERIQARCFIENEGSARVMEKVGMSFEGTMRSAMFAKGKFHDLKMFAIVSEDYLKCRNNKIQSCE</sequence>
<evidence type="ECO:0000313" key="2">
    <source>
        <dbReference type="EMBL" id="MYL65125.1"/>
    </source>
</evidence>
<dbReference type="PANTHER" id="PTHR43792:SF9">
    <property type="entry name" value="RIBOSOMAL-PROTEIN-ALANINE ACETYLTRANSFERASE"/>
    <property type="match status" value="1"/>
</dbReference>
<dbReference type="GO" id="GO:0008999">
    <property type="term" value="F:protein-N-terminal-alanine acetyltransferase activity"/>
    <property type="evidence" value="ECO:0007669"/>
    <property type="project" value="TreeGrafter"/>
</dbReference>
<dbReference type="AlphaFoldDB" id="A0A845F372"/>
<reference evidence="2 3" key="1">
    <citation type="submission" date="2019-11" db="EMBL/GenBank/DDBJ databases">
        <title>Genome sequences of 17 halophilic strains isolated from different environments.</title>
        <authorList>
            <person name="Furrow R.E."/>
        </authorList>
    </citation>
    <scope>NUCLEOTIDE SEQUENCE [LARGE SCALE GENOMIC DNA]</scope>
    <source>
        <strain evidence="2 3">22506_14_FS</strain>
    </source>
</reference>